<gene>
    <name evidence="2" type="ORF">C5Y83_24250</name>
</gene>
<dbReference type="EMBL" id="PUHY01000014">
    <property type="protein sequence ID" value="PQO30474.1"/>
    <property type="molecule type" value="Genomic_DNA"/>
</dbReference>
<dbReference type="InterPro" id="IPR008969">
    <property type="entry name" value="CarboxyPept-like_regulatory"/>
</dbReference>
<accession>A0A2S8FEX2</accession>
<proteinExistence type="predicted"/>
<protein>
    <recommendedName>
        <fullName evidence="4">Carboxypeptidase regulatory-like domain-containing protein</fullName>
    </recommendedName>
</protein>
<organism evidence="2 3">
    <name type="scientific">Blastopirellula marina</name>
    <dbReference type="NCBI Taxonomy" id="124"/>
    <lineage>
        <taxon>Bacteria</taxon>
        <taxon>Pseudomonadati</taxon>
        <taxon>Planctomycetota</taxon>
        <taxon>Planctomycetia</taxon>
        <taxon>Pirellulales</taxon>
        <taxon>Pirellulaceae</taxon>
        <taxon>Blastopirellula</taxon>
    </lineage>
</organism>
<evidence type="ECO:0000313" key="3">
    <source>
        <dbReference type="Proteomes" id="UP000238322"/>
    </source>
</evidence>
<dbReference type="Pfam" id="PF13620">
    <property type="entry name" value="CarboxypepD_reg"/>
    <property type="match status" value="1"/>
</dbReference>
<reference evidence="2 3" key="1">
    <citation type="submission" date="2018-02" db="EMBL/GenBank/DDBJ databases">
        <title>Comparative genomes isolates from brazilian mangrove.</title>
        <authorList>
            <person name="Araujo J.E."/>
            <person name="Taketani R.G."/>
            <person name="Silva M.C.P."/>
            <person name="Loureco M.V."/>
            <person name="Andreote F.D."/>
        </authorList>
    </citation>
    <scope>NUCLEOTIDE SEQUENCE [LARGE SCALE GENOMIC DNA]</scope>
    <source>
        <strain evidence="2 3">Hex-1 MGV</strain>
    </source>
</reference>
<evidence type="ECO:0000313" key="2">
    <source>
        <dbReference type="EMBL" id="PQO30474.1"/>
    </source>
</evidence>
<comment type="caution">
    <text evidence="2">The sequence shown here is derived from an EMBL/GenBank/DDBJ whole genome shotgun (WGS) entry which is preliminary data.</text>
</comment>
<name>A0A2S8FEX2_9BACT</name>
<dbReference type="Gene3D" id="2.60.40.1120">
    <property type="entry name" value="Carboxypeptidase-like, regulatory domain"/>
    <property type="match status" value="1"/>
</dbReference>
<dbReference type="Proteomes" id="UP000238322">
    <property type="component" value="Unassembled WGS sequence"/>
</dbReference>
<dbReference type="AlphaFoldDB" id="A0A2S8FEX2"/>
<feature type="compositionally biased region" description="Basic and acidic residues" evidence="1">
    <location>
        <begin position="712"/>
        <end position="721"/>
    </location>
</feature>
<evidence type="ECO:0000256" key="1">
    <source>
        <dbReference type="SAM" id="MobiDB-lite"/>
    </source>
</evidence>
<dbReference type="SUPFAM" id="SSF49464">
    <property type="entry name" value="Carboxypeptidase regulatory domain-like"/>
    <property type="match status" value="2"/>
</dbReference>
<feature type="region of interest" description="Disordered" evidence="1">
    <location>
        <begin position="699"/>
        <end position="721"/>
    </location>
</feature>
<sequence length="721" mass="79606">MTISSLRTCSIGILLSARATCSPSLNERRMDFVIGFSRNQFVTLVAWLAACLPVVAAAEQPRVSLSGQVLDKQNQPVANITVRSMAYKDVDQTVTDAEGKFTVRVEENRLNHLGIVANDFSGNRMGLFTSRYDAPPSPDDPITISLEACTELPVEVFNAAGEPEVEVIVGGMIASHPVTTTVTNEEGRATLRWPESRIPNILYALKPQVGFDYRIVTSPRDKTHQADWLKSPPVSFQLAPAQTIQVRLVDYQDNPVVGGKLYPWLFNKPGEPDSFNLSFAPHLFMESTNSQGIATFRGIPNWKPYTFVFWPSSKDLTHTRIEFDTEKQAGEVLTVQVDRLIPATGQVRDEQGNPIAGVTVAAIGSGTSNVNNQRHQTKTDSDGKFELMLAPDHLYSFAIRSEKWAAPLLEGIITLPEKPIENLTIAVRPATHLSGRLTVGPEATPIADEQIRLRQEARNSSEFPSEIRPNPGNGLHFSSPYHYLHATTDQDGKYEFFVGPGKYFLIGPSPLEWQELEVFAQPEVHFDLHAPRKETGPFSGKVVTGDPPRPVPNVTVHGIYRASLSVGDLKLEADENGKFAGTRQLRRTVLFAESEDGQLAGMLEIGPEVDEVVIPLKPVGSAEGRLIDHVTRIPLANREIVWGRKVPVGDDNAPWRTAWGGKTTTNENGEFKITGLVLGETYVINMTLSESSWRGIHEVRRTTPKPANLGDLPDRVPRENR</sequence>
<evidence type="ECO:0008006" key="4">
    <source>
        <dbReference type="Google" id="ProtNLM"/>
    </source>
</evidence>